<organism evidence="5 6">
    <name type="scientific">Candidatus Magasanikbacteria bacterium RIFCSPLOWO2_12_FULL_43_12</name>
    <dbReference type="NCBI Taxonomy" id="1798692"/>
    <lineage>
        <taxon>Bacteria</taxon>
        <taxon>Candidatus Magasanikiibacteriota</taxon>
    </lineage>
</organism>
<gene>
    <name evidence="5" type="ORF">A3G00_00715</name>
</gene>
<dbReference type="InterPro" id="IPR006319">
    <property type="entry name" value="PEP_synth"/>
</dbReference>
<evidence type="ECO:0000313" key="6">
    <source>
        <dbReference type="Proteomes" id="UP000178347"/>
    </source>
</evidence>
<proteinExistence type="inferred from homology"/>
<evidence type="ECO:0000259" key="4">
    <source>
        <dbReference type="Pfam" id="PF00391"/>
    </source>
</evidence>
<evidence type="ECO:0000256" key="1">
    <source>
        <dbReference type="ARBA" id="ARBA00007837"/>
    </source>
</evidence>
<keyword evidence="2" id="KW-0547">Nucleotide-binding</keyword>
<name>A0A1F6MSB2_9BACT</name>
<feature type="domain" description="PEP-utilising enzyme mobile" evidence="4">
    <location>
        <begin position="686"/>
        <end position="756"/>
    </location>
</feature>
<dbReference type="STRING" id="1798692.A3G00_00715"/>
<feature type="domain" description="PEP-utilising enzyme mobile" evidence="4">
    <location>
        <begin position="231"/>
        <end position="301"/>
    </location>
</feature>
<dbReference type="PANTHER" id="PTHR43030">
    <property type="entry name" value="PHOSPHOENOLPYRUVATE SYNTHASE"/>
    <property type="match status" value="1"/>
</dbReference>
<dbReference type="InterPro" id="IPR036637">
    <property type="entry name" value="Phosphohistidine_dom_sf"/>
</dbReference>
<reference evidence="5 6" key="1">
    <citation type="journal article" date="2016" name="Nat. Commun.">
        <title>Thousands of microbial genomes shed light on interconnected biogeochemical processes in an aquifer system.</title>
        <authorList>
            <person name="Anantharaman K."/>
            <person name="Brown C.T."/>
            <person name="Hug L.A."/>
            <person name="Sharon I."/>
            <person name="Castelle C.J."/>
            <person name="Probst A.J."/>
            <person name="Thomas B.C."/>
            <person name="Singh A."/>
            <person name="Wilkins M.J."/>
            <person name="Karaoz U."/>
            <person name="Brodie E.L."/>
            <person name="Williams K.H."/>
            <person name="Hubbard S.S."/>
            <person name="Banfield J.F."/>
        </authorList>
    </citation>
    <scope>NUCLEOTIDE SEQUENCE [LARGE SCALE GENOMIC DNA]</scope>
</reference>
<accession>A0A1F6MSB2</accession>
<evidence type="ECO:0000256" key="2">
    <source>
        <dbReference type="ARBA" id="ARBA00022741"/>
    </source>
</evidence>
<dbReference type="InterPro" id="IPR008279">
    <property type="entry name" value="PEP-util_enz_mobile_dom"/>
</dbReference>
<dbReference type="GO" id="GO:0005524">
    <property type="term" value="F:ATP binding"/>
    <property type="evidence" value="ECO:0007669"/>
    <property type="project" value="UniProtKB-KW"/>
</dbReference>
<comment type="similarity">
    <text evidence="1">Belongs to the PEP-utilizing enzyme family.</text>
</comment>
<dbReference type="AlphaFoldDB" id="A0A1F6MSB2"/>
<dbReference type="EMBL" id="MFQN01000015">
    <property type="protein sequence ID" value="OGH74438.1"/>
    <property type="molecule type" value="Genomic_DNA"/>
</dbReference>
<sequence length="761" mass="87082">MNLEITLLKLKKLLNNWNLGGADWFLVLHYADKLNGYDIKYERDEHLHIMIPTDLVPWRVDKDYKEGEVSIPANTKQAVDFQKFIKETGWDFHVLAVNRKLFDKLKNKHVVERDIHREEIPVITMEGNFVYWRYSVPMWSKQLSRDSVLRRFAWMDALLEKAREKGDGKIVKMAEDLINRFKPTVDSSKDVSRRMRDFERSDKLFGISAFKGKAVGVVFKVENSDRPPKVEKNKILVAKLISPKLLPHILVSRAVVTDEGGLASHAAIVSRELKKICIVGTKIATKVLKDGDMVWVDANNGFVQKIFSFRPSPILSLPWRYYISRNVPLWHDSLQISLGKEGCERYGLPCILHLRTHRHGEEADFYYLSGGKYGRDRFSAALAKKLSRPDFIKFIKKQFKKDCAKLLRLARSLKSDSQPALSNFFHFYGLSEAMLDITSLGSKLLTDKVWELLADNRDRQSIAAYYTRPAGLAPMQKLERELGKLCCKKIDIKKEAERLRKRYSWIPVNFVGEPWGAEEFEKKIIEHEISSRPKLKKPGAKISKEAEYYLRMLSDIAYFNEFRKAAFSRACLIIRPKLDALAREHGLLSWRDFNYLTHDEILDLAKNKDGYQKKLIERRSGICFIANKTVSKYFVSEDLDFIRKFERKFKPKSGGVKEIHGTPAHGGKAAGVAKIINGPVDFDKFRQGDILIAKMTSVDFIPIMKRAGAFVTDEGGLACHAAIISREYDKPCVVGTGLATVVFRDGDIVEVDANAGVVRKV</sequence>
<dbReference type="Proteomes" id="UP000178347">
    <property type="component" value="Unassembled WGS sequence"/>
</dbReference>
<dbReference type="GO" id="GO:0008986">
    <property type="term" value="F:pyruvate, water dikinase activity"/>
    <property type="evidence" value="ECO:0007669"/>
    <property type="project" value="InterPro"/>
</dbReference>
<comment type="caution">
    <text evidence="5">The sequence shown here is derived from an EMBL/GenBank/DDBJ whole genome shotgun (WGS) entry which is preliminary data.</text>
</comment>
<protein>
    <recommendedName>
        <fullName evidence="4">PEP-utilising enzyme mobile domain-containing protein</fullName>
    </recommendedName>
</protein>
<keyword evidence="3" id="KW-0067">ATP-binding</keyword>
<dbReference type="PANTHER" id="PTHR43030:SF1">
    <property type="entry name" value="PHOSPHOENOLPYRUVATE SYNTHASE"/>
    <property type="match status" value="1"/>
</dbReference>
<dbReference type="SUPFAM" id="SSF52009">
    <property type="entry name" value="Phosphohistidine domain"/>
    <property type="match status" value="2"/>
</dbReference>
<dbReference type="Pfam" id="PF00391">
    <property type="entry name" value="PEP-utilizers"/>
    <property type="match status" value="2"/>
</dbReference>
<dbReference type="Gene3D" id="3.50.30.10">
    <property type="entry name" value="Phosphohistidine domain"/>
    <property type="match status" value="2"/>
</dbReference>
<evidence type="ECO:0000256" key="3">
    <source>
        <dbReference type="ARBA" id="ARBA00022840"/>
    </source>
</evidence>
<evidence type="ECO:0000313" key="5">
    <source>
        <dbReference type="EMBL" id="OGH74438.1"/>
    </source>
</evidence>